<keyword evidence="3" id="KW-1185">Reference proteome</keyword>
<dbReference type="PRINTS" id="PR01607">
    <property type="entry name" value="APYRASEFAMLY"/>
</dbReference>
<sequence length="250" mass="27362">MKKMIGGAMLIALCFSCSRQQYVVTSLQAQRYPIVAADYPQSDNEVEALVDKYKVKLDNEMNQVIGISTQDMTYARPESLLTNLTSDVMEAYGGKYMNGACDLACMNVHGHRANLAKGNITVGNIFEIYSFENTLVLIKLKGNDLLDAFESYAKMGGAGISSTVKLIIKDGKLVSATVKGQPVDKNKVYTIITLDYLADGNDGLEAFKNSLEVIEPGITLRDAMMQYVKDQTADGKQISSVLDGRITVEK</sequence>
<dbReference type="PANTHER" id="PTHR11575">
    <property type="entry name" value="5'-NUCLEOTIDASE-RELATED"/>
    <property type="match status" value="1"/>
</dbReference>
<dbReference type="Gene3D" id="3.90.780.10">
    <property type="entry name" value="5'-Nucleotidase, C-terminal domain"/>
    <property type="match status" value="1"/>
</dbReference>
<dbReference type="SUPFAM" id="SSF55816">
    <property type="entry name" value="5'-nucleotidase (syn. UDP-sugar hydrolase), C-terminal domain"/>
    <property type="match status" value="1"/>
</dbReference>
<reference evidence="2 3" key="1">
    <citation type="submission" date="2018-03" db="EMBL/GenBank/DDBJ databases">
        <title>Genomic Encyclopedia of Archaeal and Bacterial Type Strains, Phase II (KMG-II): from individual species to whole genera.</title>
        <authorList>
            <person name="Goeker M."/>
        </authorList>
    </citation>
    <scope>NUCLEOTIDE SEQUENCE [LARGE SCALE GENOMIC DNA]</scope>
    <source>
        <strain evidence="2 3">DSM 100214</strain>
    </source>
</reference>
<proteinExistence type="predicted"/>
<dbReference type="GO" id="GO:0009166">
    <property type="term" value="P:nucleotide catabolic process"/>
    <property type="evidence" value="ECO:0007669"/>
    <property type="project" value="InterPro"/>
</dbReference>
<comment type="caution">
    <text evidence="2">The sequence shown here is derived from an EMBL/GenBank/DDBJ whole genome shotgun (WGS) entry which is preliminary data.</text>
</comment>
<feature type="domain" description="5'-Nucleotidase C-terminal" evidence="1">
    <location>
        <begin position="65"/>
        <end position="208"/>
    </location>
</feature>
<dbReference type="InterPro" id="IPR036907">
    <property type="entry name" value="5'-Nucleotdase_C_sf"/>
</dbReference>
<dbReference type="Pfam" id="PF02872">
    <property type="entry name" value="5_nucleotid_C"/>
    <property type="match status" value="1"/>
</dbReference>
<evidence type="ECO:0000313" key="2">
    <source>
        <dbReference type="EMBL" id="PXV67334.1"/>
    </source>
</evidence>
<protein>
    <submittedName>
        <fullName evidence="2">5'-nucleotidase-like protein</fullName>
    </submittedName>
</protein>
<gene>
    <name evidence="2" type="ORF">CLV62_1036</name>
</gene>
<dbReference type="RefSeq" id="WP_110309503.1">
    <property type="nucleotide sequence ID" value="NZ_QICL01000003.1"/>
</dbReference>
<dbReference type="InterPro" id="IPR006179">
    <property type="entry name" value="5_nucleotidase/apyrase"/>
</dbReference>
<organism evidence="2 3">
    <name type="scientific">Dysgonomonas alginatilytica</name>
    <dbReference type="NCBI Taxonomy" id="1605892"/>
    <lineage>
        <taxon>Bacteria</taxon>
        <taxon>Pseudomonadati</taxon>
        <taxon>Bacteroidota</taxon>
        <taxon>Bacteroidia</taxon>
        <taxon>Bacteroidales</taxon>
        <taxon>Dysgonomonadaceae</taxon>
        <taxon>Dysgonomonas</taxon>
    </lineage>
</organism>
<dbReference type="OrthoDB" id="4762412at2"/>
<name>A0A2V3PUF8_9BACT</name>
<dbReference type="Proteomes" id="UP000247973">
    <property type="component" value="Unassembled WGS sequence"/>
</dbReference>
<dbReference type="PANTHER" id="PTHR11575:SF24">
    <property type="entry name" value="5'-NUCLEOTIDASE"/>
    <property type="match status" value="1"/>
</dbReference>
<accession>A0A2V3PUF8</accession>
<evidence type="ECO:0000259" key="1">
    <source>
        <dbReference type="Pfam" id="PF02872"/>
    </source>
</evidence>
<dbReference type="EMBL" id="QICL01000003">
    <property type="protein sequence ID" value="PXV67334.1"/>
    <property type="molecule type" value="Genomic_DNA"/>
</dbReference>
<dbReference type="InterPro" id="IPR008334">
    <property type="entry name" value="5'-Nucleotdase_C"/>
</dbReference>
<dbReference type="AlphaFoldDB" id="A0A2V3PUF8"/>
<dbReference type="GO" id="GO:0016787">
    <property type="term" value="F:hydrolase activity"/>
    <property type="evidence" value="ECO:0007669"/>
    <property type="project" value="InterPro"/>
</dbReference>
<evidence type="ECO:0000313" key="3">
    <source>
        <dbReference type="Proteomes" id="UP000247973"/>
    </source>
</evidence>